<dbReference type="Proteomes" id="UP000009149">
    <property type="component" value="Chromosome"/>
</dbReference>
<dbReference type="HOGENOM" id="CLU_3292287_0_0_0"/>
<feature type="region of interest" description="Disordered" evidence="1">
    <location>
        <begin position="20"/>
        <end position="40"/>
    </location>
</feature>
<dbReference type="EMBL" id="CP000975">
    <property type="protein sequence ID" value="ACD82760.1"/>
    <property type="molecule type" value="Genomic_DNA"/>
</dbReference>
<gene>
    <name evidence="2" type="ordered locus">Minf_0705</name>
</gene>
<reference evidence="2 3" key="1">
    <citation type="journal article" date="2008" name="Biol. Direct">
        <title>Complete genome sequence of the extremely acidophilic methanotroph isolate V4, Methylacidiphilum infernorum, a representative of the bacterial phylum Verrucomicrobia.</title>
        <authorList>
            <person name="Hou S."/>
            <person name="Makarova K.S."/>
            <person name="Saw J.H."/>
            <person name="Senin P."/>
            <person name="Ly B.V."/>
            <person name="Zhou Z."/>
            <person name="Ren Y."/>
            <person name="Wang J."/>
            <person name="Galperin M.Y."/>
            <person name="Omelchenko M.V."/>
            <person name="Wolf Y.I."/>
            <person name="Yutin N."/>
            <person name="Koonin E.V."/>
            <person name="Stott M.B."/>
            <person name="Mountain B.W."/>
            <person name="Crowe M.A."/>
            <person name="Smirnova A.V."/>
            <person name="Dunfield P.F."/>
            <person name="Feng L."/>
            <person name="Wang L."/>
            <person name="Alam M."/>
        </authorList>
    </citation>
    <scope>NUCLEOTIDE SEQUENCE [LARGE SCALE GENOMIC DNA]</scope>
    <source>
        <strain evidence="3">Isolate V4</strain>
    </source>
</reference>
<name>B3E0K6_METI4</name>
<accession>B3E0K6</accession>
<sequence length="40" mass="4797">MAHKPLKAYPFCLQAFEKQEQRKRRPARKVKIIMGRESKP</sequence>
<dbReference type="AlphaFoldDB" id="B3E0K6"/>
<evidence type="ECO:0000313" key="2">
    <source>
        <dbReference type="EMBL" id="ACD82760.1"/>
    </source>
</evidence>
<dbReference type="STRING" id="481448.Minf_0705"/>
<evidence type="ECO:0000313" key="3">
    <source>
        <dbReference type="Proteomes" id="UP000009149"/>
    </source>
</evidence>
<proteinExistence type="predicted"/>
<protein>
    <submittedName>
        <fullName evidence="2">Uncharacterized protein</fullName>
    </submittedName>
</protein>
<feature type="compositionally biased region" description="Basic residues" evidence="1">
    <location>
        <begin position="21"/>
        <end position="31"/>
    </location>
</feature>
<evidence type="ECO:0000256" key="1">
    <source>
        <dbReference type="SAM" id="MobiDB-lite"/>
    </source>
</evidence>
<organism evidence="2 3">
    <name type="scientific">Methylacidiphilum infernorum (isolate V4)</name>
    <name type="common">Methylokorus infernorum (strain V4)</name>
    <dbReference type="NCBI Taxonomy" id="481448"/>
    <lineage>
        <taxon>Bacteria</taxon>
        <taxon>Pseudomonadati</taxon>
        <taxon>Verrucomicrobiota</taxon>
        <taxon>Methylacidiphilae</taxon>
        <taxon>Methylacidiphilales</taxon>
        <taxon>Methylacidiphilaceae</taxon>
        <taxon>Methylacidiphilum (ex Ratnadevi et al. 2023)</taxon>
    </lineage>
</organism>
<dbReference type="KEGG" id="min:Minf_0705"/>